<dbReference type="Gene3D" id="3.40.50.300">
    <property type="entry name" value="P-loop containing nucleotide triphosphate hydrolases"/>
    <property type="match status" value="1"/>
</dbReference>
<dbReference type="EMBL" id="LR798276">
    <property type="protein sequence ID" value="CAB5219215.1"/>
    <property type="molecule type" value="Genomic_DNA"/>
</dbReference>
<dbReference type="SUPFAM" id="SSF52540">
    <property type="entry name" value="P-loop containing nucleoside triphosphate hydrolases"/>
    <property type="match status" value="1"/>
</dbReference>
<evidence type="ECO:0000313" key="2">
    <source>
        <dbReference type="EMBL" id="CAB4128976.1"/>
    </source>
</evidence>
<name>A0A6J7WR17_9CAUD</name>
<dbReference type="Pfam" id="PF07728">
    <property type="entry name" value="AAA_5"/>
    <property type="match status" value="1"/>
</dbReference>
<dbReference type="GO" id="GO:0016887">
    <property type="term" value="F:ATP hydrolysis activity"/>
    <property type="evidence" value="ECO:0007669"/>
    <property type="project" value="InterPro"/>
</dbReference>
<protein>
    <submittedName>
        <fullName evidence="3">AAA domain containing protein</fullName>
    </submittedName>
</protein>
<dbReference type="PANTHER" id="PTHR42759:SF1">
    <property type="entry name" value="MAGNESIUM-CHELATASE SUBUNIT CHLD"/>
    <property type="match status" value="1"/>
</dbReference>
<dbReference type="InterPro" id="IPR027417">
    <property type="entry name" value="P-loop_NTPase"/>
</dbReference>
<dbReference type="GO" id="GO:0005524">
    <property type="term" value="F:ATP binding"/>
    <property type="evidence" value="ECO:0007669"/>
    <property type="project" value="InterPro"/>
</dbReference>
<dbReference type="EMBL" id="LR796220">
    <property type="protein sequence ID" value="CAB4128976.1"/>
    <property type="molecule type" value="Genomic_DNA"/>
</dbReference>
<sequence length="494" mass="53921">MFATIMKSMTSMGIRSVAVVPITGAEPRVFSRLGESRGIAGAWVEGDVRSAIQPTELLVGDPVSIPITPSDYAVLQYPVTPTVLLQKLGRTVKGVYNTQQLLASEFYSDIYDKAKSNPSSLAVFTAAVAKVTSTPAVSVVQPIVIPPVIQAYIDTPEEEEEDSLVEPAYSFSVGALEETVATPQPVAQVVAPSTHEAHVVSVPINEEVSLMTTTTTADAVLTVPERRPYFARSFDGLTEEEVYDFARSTQSKVLLTGEAGTGKTSSARNYAATHNLPFVTIECTQQIDQSITQGRFVPTGEGNATRWKYSQLATVIQGEGVVLINELTRMSPKAASLFLRLLEEGELLIEPLNEVIKVHPGCLFVADQNTGIGYTGTSKQDQALLDRFNIKLEFKYDSKIESNFIKSPTLLQFAENIRTASEMNDEFSVPMSTRILQNFQTQAVNLNFAFAVNSLLSNYPKTDGERDAIKMRFDAEIDSICAELGVDKGKYSTR</sequence>
<proteinExistence type="predicted"/>
<evidence type="ECO:0000313" key="3">
    <source>
        <dbReference type="EMBL" id="CAB5219215.1"/>
    </source>
</evidence>
<organism evidence="3">
    <name type="scientific">uncultured Caudovirales phage</name>
    <dbReference type="NCBI Taxonomy" id="2100421"/>
    <lineage>
        <taxon>Viruses</taxon>
        <taxon>Duplodnaviria</taxon>
        <taxon>Heunggongvirae</taxon>
        <taxon>Uroviricota</taxon>
        <taxon>Caudoviricetes</taxon>
        <taxon>Peduoviridae</taxon>
        <taxon>Maltschvirus</taxon>
        <taxon>Maltschvirus maltsch</taxon>
    </lineage>
</organism>
<accession>A0A6J7WR17</accession>
<dbReference type="InterPro" id="IPR011704">
    <property type="entry name" value="ATPase_dyneun-rel_AAA"/>
</dbReference>
<gene>
    <name evidence="2" type="ORF">UFOVP110_123</name>
    <name evidence="3" type="ORF">UFOVP223_41</name>
</gene>
<dbReference type="InterPro" id="IPR050764">
    <property type="entry name" value="CbbQ/NirQ/NorQ/GpvN"/>
</dbReference>
<reference evidence="3" key="1">
    <citation type="submission" date="2020-05" db="EMBL/GenBank/DDBJ databases">
        <authorList>
            <person name="Chiriac C."/>
            <person name="Salcher M."/>
            <person name="Ghai R."/>
            <person name="Kavagutti S V."/>
        </authorList>
    </citation>
    <scope>NUCLEOTIDE SEQUENCE</scope>
</reference>
<feature type="domain" description="ATPase dynein-related AAA" evidence="1">
    <location>
        <begin position="253"/>
        <end position="388"/>
    </location>
</feature>
<dbReference type="PANTHER" id="PTHR42759">
    <property type="entry name" value="MOXR FAMILY PROTEIN"/>
    <property type="match status" value="1"/>
</dbReference>
<evidence type="ECO:0000259" key="1">
    <source>
        <dbReference type="Pfam" id="PF07728"/>
    </source>
</evidence>